<dbReference type="InterPro" id="IPR000551">
    <property type="entry name" value="MerR-type_HTH_dom"/>
</dbReference>
<keyword evidence="1" id="KW-0678">Repressor</keyword>
<dbReference type="RefSeq" id="WP_186888875.1">
    <property type="nucleotide sequence ID" value="NZ_JACONZ010000005.1"/>
</dbReference>
<evidence type="ECO:0000313" key="8">
    <source>
        <dbReference type="Proteomes" id="UP000659630"/>
    </source>
</evidence>
<dbReference type="InterPro" id="IPR009061">
    <property type="entry name" value="DNA-bd_dom_put_sf"/>
</dbReference>
<reference evidence="7" key="1">
    <citation type="submission" date="2020-08" db="EMBL/GenBank/DDBJ databases">
        <title>Genome public.</title>
        <authorList>
            <person name="Liu C."/>
            <person name="Sun Q."/>
        </authorList>
    </citation>
    <scope>NUCLEOTIDE SEQUENCE</scope>
    <source>
        <strain evidence="7">BX8</strain>
    </source>
</reference>
<keyword evidence="5" id="KW-0175">Coiled coil</keyword>
<keyword evidence="4" id="KW-0804">Transcription</keyword>
<dbReference type="Proteomes" id="UP000659630">
    <property type="component" value="Unassembled WGS sequence"/>
</dbReference>
<accession>A0A923L290</accession>
<proteinExistence type="predicted"/>
<gene>
    <name evidence="7" type="ORF">H8S23_13465</name>
</gene>
<name>A0A923L290_9FIRM</name>
<evidence type="ECO:0000259" key="6">
    <source>
        <dbReference type="PROSITE" id="PS50937"/>
    </source>
</evidence>
<dbReference type="GO" id="GO:0003700">
    <property type="term" value="F:DNA-binding transcription factor activity"/>
    <property type="evidence" value="ECO:0007669"/>
    <property type="project" value="InterPro"/>
</dbReference>
<feature type="domain" description="HTH merR-type" evidence="6">
    <location>
        <begin position="33"/>
        <end position="94"/>
    </location>
</feature>
<comment type="caution">
    <text evidence="7">The sequence shown here is derived from an EMBL/GenBank/DDBJ whole genome shotgun (WGS) entry which is preliminary data.</text>
</comment>
<protein>
    <submittedName>
        <fullName evidence="7">MerR family transcriptional regulator</fullName>
    </submittedName>
</protein>
<dbReference type="GO" id="GO:0003677">
    <property type="term" value="F:DNA binding"/>
    <property type="evidence" value="ECO:0007669"/>
    <property type="project" value="UniProtKB-KW"/>
</dbReference>
<dbReference type="PROSITE" id="PS50937">
    <property type="entry name" value="HTH_MERR_2"/>
    <property type="match status" value="1"/>
</dbReference>
<evidence type="ECO:0000256" key="2">
    <source>
        <dbReference type="ARBA" id="ARBA00023015"/>
    </source>
</evidence>
<dbReference type="SMART" id="SM00422">
    <property type="entry name" value="HTH_MERR"/>
    <property type="match status" value="1"/>
</dbReference>
<evidence type="ECO:0000256" key="4">
    <source>
        <dbReference type="ARBA" id="ARBA00023163"/>
    </source>
</evidence>
<dbReference type="InterPro" id="IPR047057">
    <property type="entry name" value="MerR_fam"/>
</dbReference>
<sequence>MDWEEERQKSFYEVDRRDNERLEDSFAPALVYRALGFTREMLRYYEKLGLIRPRQSEENGYRAFSLSEVEKLLAIDLYRRRGFSASELQGLLNADPAAAGRQYAEKADDLRRQIAEQERLLALVEKDRALLEALPRELGQFRVREDLPLYRVVDRLPAFTSFEEYGEHLTARLRPGEEALLSRMFRVVEVDEHRGYLNSCICVVERAEKREPDGEYLHSGRCLYTVVETSEGDLGIMERMFRRTQAWRERHGQGLKMKGVVYIQPRLLMPSGPQGRGYCETFIPLE</sequence>
<dbReference type="PANTHER" id="PTHR30204:SF69">
    <property type="entry name" value="MERR-FAMILY TRANSCRIPTIONAL REGULATOR"/>
    <property type="match status" value="1"/>
</dbReference>
<keyword evidence="8" id="KW-1185">Reference proteome</keyword>
<dbReference type="Pfam" id="PF13411">
    <property type="entry name" value="MerR_1"/>
    <property type="match status" value="1"/>
</dbReference>
<keyword evidence="3" id="KW-0238">DNA-binding</keyword>
<feature type="coiled-coil region" evidence="5">
    <location>
        <begin position="100"/>
        <end position="134"/>
    </location>
</feature>
<dbReference type="EMBL" id="JACONZ010000005">
    <property type="protein sequence ID" value="MBC5582517.1"/>
    <property type="molecule type" value="Genomic_DNA"/>
</dbReference>
<dbReference type="AlphaFoldDB" id="A0A923L290"/>
<evidence type="ECO:0000313" key="7">
    <source>
        <dbReference type="EMBL" id="MBC5582517.1"/>
    </source>
</evidence>
<evidence type="ECO:0000256" key="3">
    <source>
        <dbReference type="ARBA" id="ARBA00023125"/>
    </source>
</evidence>
<evidence type="ECO:0000256" key="5">
    <source>
        <dbReference type="SAM" id="Coils"/>
    </source>
</evidence>
<dbReference type="SUPFAM" id="SSF46955">
    <property type="entry name" value="Putative DNA-binding domain"/>
    <property type="match status" value="1"/>
</dbReference>
<dbReference type="Gene3D" id="1.10.1660.10">
    <property type="match status" value="1"/>
</dbReference>
<dbReference type="PANTHER" id="PTHR30204">
    <property type="entry name" value="REDOX-CYCLING DRUG-SENSING TRANSCRIPTIONAL ACTIVATOR SOXR"/>
    <property type="match status" value="1"/>
</dbReference>
<organism evidence="7 8">
    <name type="scientific">Anaerofilum hominis</name>
    <dbReference type="NCBI Taxonomy" id="2763016"/>
    <lineage>
        <taxon>Bacteria</taxon>
        <taxon>Bacillati</taxon>
        <taxon>Bacillota</taxon>
        <taxon>Clostridia</taxon>
        <taxon>Eubacteriales</taxon>
        <taxon>Oscillospiraceae</taxon>
        <taxon>Anaerofilum</taxon>
    </lineage>
</organism>
<evidence type="ECO:0000256" key="1">
    <source>
        <dbReference type="ARBA" id="ARBA00022491"/>
    </source>
</evidence>
<keyword evidence="2" id="KW-0805">Transcription regulation</keyword>